<comment type="similarity">
    <text evidence="12">Belongs to the protein kinase superfamily. Ser/Thr protein kinase family. CDPK subfamily.</text>
</comment>
<evidence type="ECO:0000256" key="15">
    <source>
        <dbReference type="PROSITE-ProRule" id="PRU10141"/>
    </source>
</evidence>
<feature type="region of interest" description="Disordered" evidence="16">
    <location>
        <begin position="1"/>
        <end position="80"/>
    </location>
</feature>
<evidence type="ECO:0000256" key="9">
    <source>
        <dbReference type="ARBA" id="ARBA00022777"/>
    </source>
</evidence>
<feature type="domain" description="Protein kinase" evidence="17">
    <location>
        <begin position="101"/>
        <end position="438"/>
    </location>
</feature>
<dbReference type="PROSITE" id="PS00108">
    <property type="entry name" value="PROTEIN_KINASE_ST"/>
    <property type="match status" value="1"/>
</dbReference>
<feature type="domain" description="EF-hand" evidence="18">
    <location>
        <begin position="426"/>
        <end position="461"/>
    </location>
</feature>
<dbReference type="Gene3D" id="1.10.510.10">
    <property type="entry name" value="Transferase(Phosphotransferase) domain 1"/>
    <property type="match status" value="2"/>
</dbReference>
<keyword evidence="9 19" id="KW-0418">Kinase</keyword>
<evidence type="ECO:0000256" key="12">
    <source>
        <dbReference type="ARBA" id="ARBA00024334"/>
    </source>
</evidence>
<organism evidence="19 20">
    <name type="scientific">Actinidia rufa</name>
    <dbReference type="NCBI Taxonomy" id="165716"/>
    <lineage>
        <taxon>Eukaryota</taxon>
        <taxon>Viridiplantae</taxon>
        <taxon>Streptophyta</taxon>
        <taxon>Embryophyta</taxon>
        <taxon>Tracheophyta</taxon>
        <taxon>Spermatophyta</taxon>
        <taxon>Magnoliopsida</taxon>
        <taxon>eudicotyledons</taxon>
        <taxon>Gunneridae</taxon>
        <taxon>Pentapetalae</taxon>
        <taxon>asterids</taxon>
        <taxon>Ericales</taxon>
        <taxon>Actinidiaceae</taxon>
        <taxon>Actinidia</taxon>
    </lineage>
</organism>
<accession>A0A7J0FNT9</accession>
<dbReference type="InterPro" id="IPR002048">
    <property type="entry name" value="EF_hand_dom"/>
</dbReference>
<evidence type="ECO:0000256" key="5">
    <source>
        <dbReference type="ARBA" id="ARBA00022679"/>
    </source>
</evidence>
<sequence>MGNTCRGSFGVKDYQGDSQPQDQSISKPNTCSTHSNHSDNSPTTTATSLNSQQLISQEFSKDNPNPKKDNNTNLPPAMRRGTDNQAYYVLGHKTANFRDLYTLGYKLGQGQFGTTYLCTEVSTGVEYACKSISKRKLISKEDVEDVRREIQIMHHLAGHKNIVTIKGAYEDPLYVHIVMELCGGGELFDRIIQRGHYSERKAAELTKIIVGVVEACHSLGVMHRDLKPENFLLVNRDDDFSLKAIDFGLSVFFKPETQQGIFDAVLKGHIDFDSDPWPLISDSAKDLIQKMLCSRPSDRLTAHDVLCHPWICENGVAPDRALDPAVLSRLKQFSAMNKLKKMALRVIAESLSEEEIAGLREMFTAMDTDNSGAITFDELKAGLRRYGSTLKDTEIRDLMDAADVDNSGTIDYGEFIAATVHLNKLEREEHLVAAFQYFDKDGSGYITVDELQQACVEHNMTDVFLEDVIREVDQDNDGRIDYQEFVAMMQKGNAGIGRRTMRNSLNLSMRDAPGAH</sequence>
<dbReference type="SUPFAM" id="SSF56112">
    <property type="entry name" value="Protein kinase-like (PK-like)"/>
    <property type="match status" value="1"/>
</dbReference>
<dbReference type="InterPro" id="IPR011009">
    <property type="entry name" value="Kinase-like_dom_sf"/>
</dbReference>
<dbReference type="FunFam" id="3.30.200.20:FF:000004">
    <property type="entry name" value="Calcium-dependent protein kinase 1"/>
    <property type="match status" value="1"/>
</dbReference>
<dbReference type="CDD" id="cd05117">
    <property type="entry name" value="STKc_CAMK"/>
    <property type="match status" value="1"/>
</dbReference>
<gene>
    <name evidence="19" type="ORF">Acr_14g0000110</name>
</gene>
<keyword evidence="20" id="KW-1185">Reference proteome</keyword>
<comment type="similarity">
    <text evidence="1">Belongs to the protein kinase superfamily. CAMK Ser/Thr protein kinase family. CaMK subfamily.</text>
</comment>
<evidence type="ECO:0000256" key="3">
    <source>
        <dbReference type="ARBA" id="ARBA00022527"/>
    </source>
</evidence>
<evidence type="ECO:0000256" key="10">
    <source>
        <dbReference type="ARBA" id="ARBA00022837"/>
    </source>
</evidence>
<dbReference type="Pfam" id="PF00069">
    <property type="entry name" value="Pkinase"/>
    <property type="match status" value="1"/>
</dbReference>
<feature type="binding site" evidence="15">
    <location>
        <position position="130"/>
    </location>
    <ligand>
        <name>ATP</name>
        <dbReference type="ChEBI" id="CHEBI:30616"/>
    </ligand>
</feature>
<dbReference type="InterPro" id="IPR018247">
    <property type="entry name" value="EF_Hand_1_Ca_BS"/>
</dbReference>
<feature type="compositionally biased region" description="Polar residues" evidence="16">
    <location>
        <begin position="16"/>
        <end position="58"/>
    </location>
</feature>
<keyword evidence="6" id="KW-0479">Metal-binding</keyword>
<dbReference type="GO" id="GO:0004674">
    <property type="term" value="F:protein serine/threonine kinase activity"/>
    <property type="evidence" value="ECO:0007669"/>
    <property type="project" value="UniProtKB-KW"/>
</dbReference>
<dbReference type="InterPro" id="IPR017441">
    <property type="entry name" value="Protein_kinase_ATP_BS"/>
</dbReference>
<comment type="caution">
    <text evidence="19">The sequence shown here is derived from an EMBL/GenBank/DDBJ whole genome shotgun (WGS) entry which is preliminary data.</text>
</comment>
<keyword evidence="3" id="KW-0723">Serine/threonine-protein kinase</keyword>
<dbReference type="AlphaFoldDB" id="A0A7J0FNT9"/>
<evidence type="ECO:0000259" key="17">
    <source>
        <dbReference type="PROSITE" id="PS50011"/>
    </source>
</evidence>
<dbReference type="InterPro" id="IPR050205">
    <property type="entry name" value="CDPK_Ser/Thr_kinases"/>
</dbReference>
<dbReference type="Pfam" id="PF13499">
    <property type="entry name" value="EF-hand_7"/>
    <property type="match status" value="2"/>
</dbReference>
<feature type="domain" description="EF-hand" evidence="18">
    <location>
        <begin position="354"/>
        <end position="389"/>
    </location>
</feature>
<feature type="compositionally biased region" description="Basic and acidic residues" evidence="16">
    <location>
        <begin position="59"/>
        <end position="70"/>
    </location>
</feature>
<evidence type="ECO:0000259" key="18">
    <source>
        <dbReference type="PROSITE" id="PS50222"/>
    </source>
</evidence>
<evidence type="ECO:0000256" key="7">
    <source>
        <dbReference type="ARBA" id="ARBA00022737"/>
    </source>
</evidence>
<evidence type="ECO:0000313" key="20">
    <source>
        <dbReference type="Proteomes" id="UP000585474"/>
    </source>
</evidence>
<keyword evidence="11 15" id="KW-0067">ATP-binding</keyword>
<dbReference type="PROSITE" id="PS00018">
    <property type="entry name" value="EF_HAND_1"/>
    <property type="match status" value="4"/>
</dbReference>
<dbReference type="PROSITE" id="PS50222">
    <property type="entry name" value="EF_HAND_2"/>
    <property type="match status" value="4"/>
</dbReference>
<dbReference type="GO" id="GO:0005509">
    <property type="term" value="F:calcium ion binding"/>
    <property type="evidence" value="ECO:0007669"/>
    <property type="project" value="InterPro"/>
</dbReference>
<dbReference type="InterPro" id="IPR000719">
    <property type="entry name" value="Prot_kinase_dom"/>
</dbReference>
<evidence type="ECO:0000256" key="8">
    <source>
        <dbReference type="ARBA" id="ARBA00022741"/>
    </source>
</evidence>
<comment type="catalytic activity">
    <reaction evidence="13">
        <text>L-threonyl-[protein] + ATP = O-phospho-L-threonyl-[protein] + ADP + H(+)</text>
        <dbReference type="Rhea" id="RHEA:46608"/>
        <dbReference type="Rhea" id="RHEA-COMP:11060"/>
        <dbReference type="Rhea" id="RHEA-COMP:11605"/>
        <dbReference type="ChEBI" id="CHEBI:15378"/>
        <dbReference type="ChEBI" id="CHEBI:30013"/>
        <dbReference type="ChEBI" id="CHEBI:30616"/>
        <dbReference type="ChEBI" id="CHEBI:61977"/>
        <dbReference type="ChEBI" id="CHEBI:456216"/>
        <dbReference type="EC" id="2.7.11.1"/>
    </reaction>
</comment>
<dbReference type="SUPFAM" id="SSF47473">
    <property type="entry name" value="EF-hand"/>
    <property type="match status" value="1"/>
</dbReference>
<evidence type="ECO:0000256" key="13">
    <source>
        <dbReference type="ARBA" id="ARBA00047899"/>
    </source>
</evidence>
<comment type="catalytic activity">
    <reaction evidence="14">
        <text>L-seryl-[protein] + ATP = O-phospho-L-seryl-[protein] + ADP + H(+)</text>
        <dbReference type="Rhea" id="RHEA:17989"/>
        <dbReference type="Rhea" id="RHEA-COMP:9863"/>
        <dbReference type="Rhea" id="RHEA-COMP:11604"/>
        <dbReference type="ChEBI" id="CHEBI:15378"/>
        <dbReference type="ChEBI" id="CHEBI:29999"/>
        <dbReference type="ChEBI" id="CHEBI:30616"/>
        <dbReference type="ChEBI" id="CHEBI:83421"/>
        <dbReference type="ChEBI" id="CHEBI:456216"/>
        <dbReference type="EC" id="2.7.11.1"/>
    </reaction>
</comment>
<dbReference type="OrthoDB" id="40902at2759"/>
<dbReference type="GO" id="GO:0005524">
    <property type="term" value="F:ATP binding"/>
    <property type="evidence" value="ECO:0007669"/>
    <property type="project" value="UniProtKB-UniRule"/>
</dbReference>
<dbReference type="PROSITE" id="PS50011">
    <property type="entry name" value="PROTEIN_KINASE_DOM"/>
    <property type="match status" value="1"/>
</dbReference>
<dbReference type="PANTHER" id="PTHR24349">
    <property type="entry name" value="SERINE/THREONINE-PROTEIN KINASE"/>
    <property type="match status" value="1"/>
</dbReference>
<evidence type="ECO:0000256" key="2">
    <source>
        <dbReference type="ARBA" id="ARBA00012513"/>
    </source>
</evidence>
<evidence type="ECO:0000256" key="16">
    <source>
        <dbReference type="SAM" id="MobiDB-lite"/>
    </source>
</evidence>
<proteinExistence type="inferred from homology"/>
<evidence type="ECO:0000256" key="1">
    <source>
        <dbReference type="ARBA" id="ARBA00005354"/>
    </source>
</evidence>
<keyword evidence="8 15" id="KW-0547">Nucleotide-binding</keyword>
<keyword evidence="10" id="KW-0106">Calcium</keyword>
<dbReference type="EMBL" id="BJWL01000014">
    <property type="protein sequence ID" value="GFZ00375.1"/>
    <property type="molecule type" value="Genomic_DNA"/>
</dbReference>
<dbReference type="Proteomes" id="UP000585474">
    <property type="component" value="Unassembled WGS sequence"/>
</dbReference>
<reference evidence="19 20" key="1">
    <citation type="submission" date="2019-07" db="EMBL/GenBank/DDBJ databases">
        <title>De Novo Assembly of kiwifruit Actinidia rufa.</title>
        <authorList>
            <person name="Sugita-Konishi S."/>
            <person name="Sato K."/>
            <person name="Mori E."/>
            <person name="Abe Y."/>
            <person name="Kisaki G."/>
            <person name="Hamano K."/>
            <person name="Suezawa K."/>
            <person name="Otani M."/>
            <person name="Fukuda T."/>
            <person name="Manabe T."/>
            <person name="Gomi K."/>
            <person name="Tabuchi M."/>
            <person name="Akimitsu K."/>
            <person name="Kataoka I."/>
        </authorList>
    </citation>
    <scope>NUCLEOTIDE SEQUENCE [LARGE SCALE GENOMIC DNA]</scope>
    <source>
        <strain evidence="20">cv. Fuchu</strain>
    </source>
</reference>
<feature type="domain" description="EF-hand" evidence="18">
    <location>
        <begin position="390"/>
        <end position="425"/>
    </location>
</feature>
<evidence type="ECO:0000256" key="11">
    <source>
        <dbReference type="ARBA" id="ARBA00022840"/>
    </source>
</evidence>
<feature type="domain" description="EF-hand" evidence="18">
    <location>
        <begin position="465"/>
        <end position="495"/>
    </location>
</feature>
<keyword evidence="5" id="KW-0808">Transferase</keyword>
<dbReference type="PROSITE" id="PS00107">
    <property type="entry name" value="PROTEIN_KINASE_ATP"/>
    <property type="match status" value="1"/>
</dbReference>
<keyword evidence="4" id="KW-0597">Phosphoprotein</keyword>
<dbReference type="InterPro" id="IPR008271">
    <property type="entry name" value="Ser/Thr_kinase_AS"/>
</dbReference>
<evidence type="ECO:0000256" key="4">
    <source>
        <dbReference type="ARBA" id="ARBA00022553"/>
    </source>
</evidence>
<evidence type="ECO:0000313" key="19">
    <source>
        <dbReference type="EMBL" id="GFZ00375.1"/>
    </source>
</evidence>
<evidence type="ECO:0000256" key="14">
    <source>
        <dbReference type="ARBA" id="ARBA00048679"/>
    </source>
</evidence>
<dbReference type="EC" id="2.7.11.1" evidence="2"/>
<dbReference type="SMART" id="SM00054">
    <property type="entry name" value="EFh"/>
    <property type="match status" value="4"/>
</dbReference>
<evidence type="ECO:0000256" key="6">
    <source>
        <dbReference type="ARBA" id="ARBA00022723"/>
    </source>
</evidence>
<dbReference type="Gene3D" id="3.30.200.20">
    <property type="entry name" value="Phosphorylase Kinase, domain 1"/>
    <property type="match status" value="1"/>
</dbReference>
<dbReference type="SMART" id="SM00220">
    <property type="entry name" value="S_TKc"/>
    <property type="match status" value="1"/>
</dbReference>
<name>A0A7J0FNT9_9ERIC</name>
<dbReference type="InterPro" id="IPR011992">
    <property type="entry name" value="EF-hand-dom_pair"/>
</dbReference>
<dbReference type="FunFam" id="1.10.238.10:FF:000015">
    <property type="entry name" value="Calcium-dependent protein kinase 1"/>
    <property type="match status" value="1"/>
</dbReference>
<protein>
    <recommendedName>
        <fullName evidence="2">non-specific serine/threonine protein kinase</fullName>
        <ecNumber evidence="2">2.7.11.1</ecNumber>
    </recommendedName>
</protein>
<keyword evidence="7" id="KW-0677">Repeat</keyword>
<dbReference type="Gene3D" id="1.10.238.10">
    <property type="entry name" value="EF-hand"/>
    <property type="match status" value="1"/>
</dbReference>